<dbReference type="Proteomes" id="UP001056778">
    <property type="component" value="Chromosome 1"/>
</dbReference>
<name>A0ACB9TZT3_HOLOL</name>
<sequence>MFEWFGWVFGPPPPFPAKLSFAFLIFALSLNVSEVRAEILTPPYFNLAEGRKIYASATCGEDTEGSELYCKLVGANAENDLNVDNVIQGQFCDYCDPTKPDKMHPPEYAVDGMETWWQSPPLSRGMKYNEVNLTIDLGQEFHVAYVFIRMGISPRPGLWILEKSADYGLTYTPWQYFSDSAGDCLTYFGKDSNEPISRDDSVICSTEYSKIVPLEGGEYFYSIKDISIGGRCMCNGHADTCDNRDPNDPTILLCRCQHNTCGPKCDRCCPGYEQKAWRQSKSYSPFSCEPCNCFLHSRECVYDPETDRQHLSLDIHGKFEGGGVCQNCQHNTEGINCNRCKATFYRPYEKHWNETDVCQPCNCDIFYSTGNCEEGSGRCECKKEFTPPNCDSCSFGYYDYPQCKPCDCFLNGTYDLQCEATEGQCPCKVNFGGKFCKECSANYYNFPECKDCECNPSGSISTACDQQYGNCTCRSNYGGEKCDRCQHGYYNYPQCDYCNCDVKGTKEGVCDKETGQCWCKDGYSGARCDQCMQGFYGYPDCRPCNCSSVGATTTVCDVNGKCPCLRNFAGRTCNQCSPGYYKFPECLACSCDTYGSNGISCNNEGNCECHHNFDGQRCEKCKEGFYNFPSCEDCNCHPAGVVEGFAGCGSVPAGELCQCKERVEGRICNKCKPLYWNLSVKNPEGCEDCGCNPAGVLGGVLICDSERGQCPCKPSVVARGCTECEDGTYNLQKENLFGCTDCGCDVGGSLSSYCDKTTGQCYCQARVTGRTCTEPLKAHYFPTLYQYQYEIEDGRTPHNSAVRYFYDENDFPDYSWRGYAVFSVQQNEVLQDVYITKPSVYLVVLRYVNKNPDPVVGTITITPDVPSDLQQQQRVQVNFKNSSAPTSVLTDSLVMNPGRWTFSVKVDGDRDLLIDYFVLLPEEFYLATILKQKIENPCKIFENGLCRDFQYPNISSYDSTQGSGGYIEVGPAILPPDQYYQDRDHLDALNIDRTIPLINNQQPAIHYEVIVHKAGPYVVLLNYVTPRDDPRTHNIDVDVINLVNQTGKAELYACPYNTICRQVLTTPRGDVAVYQADVNNMKFVLKGNNANVGIHSIVAIPWSDWSLDHIRPRSVCVRRDGQCQKSMFPNPPESKKLQFEQDVEGSPEAEALPPVVKDNVTSYIYLNGDNPMIDLKGKVANPGYYMFVVHYYQPDFPEFDMDILIQNGQFYEAKLPLSHCPSKSGCRSIISQPDGVNQFSLNENFMITHKLPDKLKNAYLDYILVIPSDVYSPKILEEEEFDRANEFILTCASNQFNVDFNVDTSRDGFCKDSVFSITAGYNNGALECQCDYHGSLSFECDKYGGQCKCKPNIVGRQCEACKTGYYGFPDCKPCSCPSTAICEINTGNCICPEYVTGARCDQCMPETYGFHPIIGCELCKCDPLGVNGSLQCDLITGACNCKENIVGRTCDVCKSGHFSYPYCEICECDTSGTLQDICDQISAECFCKKYVVGPQCNICKEGSYNLQASNEDGCTECFCFGKTTRCSSSNLIRTAVFYMKNWNLVHIEQGERLNVTSANLTLRNQDEYTIEARLSNASLADRAVYFSVPSLIGESGKALYEPDIILEGANTFLTHTSSEQPANEQVYVGSLDIVEDNFELPSKLPANREHIMTVLKELRGIYIRASYWSVTYSTKLSNVFLDEASSAAAYHDSNKYSRALSVEHCQCPPNYQGLSCEECSPGYYRVSTGSHGFSCIPCQCNGHAETCDVNTGVCLNCQHNTKGEHCEQCAIGYHGNAQHGTPMDCLICACPLPILSNNFATGCEVSYDGNEVDCECVDGYGGSRCQYCASGYYGKPEVPDDYCRPCQCNGNIDPSMPDACDRISGDCLNCLNNTYGTGCSLCRPGYYGDAIERKDCQPCLCDELGTKECDSFTGLCICKQNVIGEKCDRCALEHYGFETGNGCTPCNCGTASESNQCDDSTGQCMCKPGVDNRNCDRCKPDFWNYTADGCLACKCNKEYSLGVGCNAATGQCECLNGVIGEKCDHCPHRWAFVPNYGCHSCDSCVDNLLDTADELAFLIDSVVFDLDTNYSLENSDELLKESLNLRNESDRVSDEAYDAIDVLDETINWISQLEMNLSLGEGPKIDAALNEATAILEELKKLNVTEPRRP</sequence>
<reference evidence="1" key="1">
    <citation type="submission" date="2022-04" db="EMBL/GenBank/DDBJ databases">
        <title>Chromosome-scale genome assembly of Holotrichia oblita Faldermann.</title>
        <authorList>
            <person name="Rongchong L."/>
        </authorList>
    </citation>
    <scope>NUCLEOTIDE SEQUENCE</scope>
    <source>
        <strain evidence="1">81SQS9</strain>
    </source>
</reference>
<gene>
    <name evidence="1" type="ORF">MML48_1g15493</name>
</gene>
<evidence type="ECO:0000313" key="1">
    <source>
        <dbReference type="EMBL" id="KAI4472105.1"/>
    </source>
</evidence>
<evidence type="ECO:0000313" key="2">
    <source>
        <dbReference type="Proteomes" id="UP001056778"/>
    </source>
</evidence>
<keyword evidence="2" id="KW-1185">Reference proteome</keyword>
<protein>
    <submittedName>
        <fullName evidence="1">Netrin/laminin-related</fullName>
    </submittedName>
</protein>
<proteinExistence type="predicted"/>
<organism evidence="1 2">
    <name type="scientific">Holotrichia oblita</name>
    <name type="common">Chafer beetle</name>
    <dbReference type="NCBI Taxonomy" id="644536"/>
    <lineage>
        <taxon>Eukaryota</taxon>
        <taxon>Metazoa</taxon>
        <taxon>Ecdysozoa</taxon>
        <taxon>Arthropoda</taxon>
        <taxon>Hexapoda</taxon>
        <taxon>Insecta</taxon>
        <taxon>Pterygota</taxon>
        <taxon>Neoptera</taxon>
        <taxon>Endopterygota</taxon>
        <taxon>Coleoptera</taxon>
        <taxon>Polyphaga</taxon>
        <taxon>Scarabaeiformia</taxon>
        <taxon>Scarabaeidae</taxon>
        <taxon>Melolonthinae</taxon>
        <taxon>Holotrichia</taxon>
    </lineage>
</organism>
<dbReference type="EMBL" id="CM043015">
    <property type="protein sequence ID" value="KAI4472105.1"/>
    <property type="molecule type" value="Genomic_DNA"/>
</dbReference>
<accession>A0ACB9TZT3</accession>
<comment type="caution">
    <text evidence="1">The sequence shown here is derived from an EMBL/GenBank/DDBJ whole genome shotgun (WGS) entry which is preliminary data.</text>
</comment>